<dbReference type="InterPro" id="IPR002471">
    <property type="entry name" value="Pept_S9_AS"/>
</dbReference>
<name>A0A2U8QUM0_9FLAO</name>
<dbReference type="GO" id="GO:0005829">
    <property type="term" value="C:cytosol"/>
    <property type="evidence" value="ECO:0007669"/>
    <property type="project" value="TreeGrafter"/>
</dbReference>
<gene>
    <name evidence="12" type="ORF">DI487_07830</name>
</gene>
<dbReference type="SUPFAM" id="SSF50993">
    <property type="entry name" value="Peptidase/esterase 'gauge' domain"/>
    <property type="match status" value="1"/>
</dbReference>
<organism evidence="12 13">
    <name type="scientific">Flavobacterium sediminis</name>
    <dbReference type="NCBI Taxonomy" id="2201181"/>
    <lineage>
        <taxon>Bacteria</taxon>
        <taxon>Pseudomonadati</taxon>
        <taxon>Bacteroidota</taxon>
        <taxon>Flavobacteriia</taxon>
        <taxon>Flavobacteriales</taxon>
        <taxon>Flavobacteriaceae</taxon>
        <taxon>Flavobacterium</taxon>
    </lineage>
</organism>
<feature type="domain" description="Peptidase S9 prolyl oligopeptidase catalytic" evidence="10">
    <location>
        <begin position="485"/>
        <end position="691"/>
    </location>
</feature>
<dbReference type="Gene3D" id="3.40.50.1820">
    <property type="entry name" value="alpha/beta hydrolase"/>
    <property type="match status" value="1"/>
</dbReference>
<keyword evidence="4" id="KW-0732">Signal</keyword>
<dbReference type="PANTHER" id="PTHR42881:SF13">
    <property type="entry name" value="PROLYL ENDOPEPTIDASE"/>
    <property type="match status" value="1"/>
</dbReference>
<evidence type="ECO:0000256" key="9">
    <source>
        <dbReference type="ARBA" id="ARBA00081187"/>
    </source>
</evidence>
<feature type="domain" description="Peptidase S9A N-terminal" evidence="11">
    <location>
        <begin position="30"/>
        <end position="413"/>
    </location>
</feature>
<dbReference type="FunFam" id="3.40.50.1820:FF:000005">
    <property type="entry name" value="Prolyl endopeptidase"/>
    <property type="match status" value="1"/>
</dbReference>
<comment type="function">
    <text evidence="8">Cleaves peptide bonds on the C-terminal side of prolyl residues within peptides that are up to approximately 30 amino acids long. Has an absolute requirement for an X-Pro bond in the trans configuration immediately preceding the Pro-Y scissible bond.</text>
</comment>
<dbReference type="OrthoDB" id="9801421at2"/>
<protein>
    <recommendedName>
        <fullName evidence="9">Proline-specific endopeptidase</fullName>
    </recommendedName>
</protein>
<evidence type="ECO:0000313" key="13">
    <source>
        <dbReference type="Proteomes" id="UP000245429"/>
    </source>
</evidence>
<dbReference type="Pfam" id="PF02897">
    <property type="entry name" value="Peptidase_S9_N"/>
    <property type="match status" value="1"/>
</dbReference>
<evidence type="ECO:0000256" key="8">
    <source>
        <dbReference type="ARBA" id="ARBA00060121"/>
    </source>
</evidence>
<evidence type="ECO:0000313" key="12">
    <source>
        <dbReference type="EMBL" id="AWM13779.1"/>
    </source>
</evidence>
<dbReference type="InterPro" id="IPR002470">
    <property type="entry name" value="Peptidase_S9A"/>
</dbReference>
<proteinExistence type="inferred from homology"/>
<dbReference type="SUPFAM" id="SSF53474">
    <property type="entry name" value="alpha/beta-Hydrolases"/>
    <property type="match status" value="1"/>
</dbReference>
<dbReference type="GO" id="GO:0070012">
    <property type="term" value="F:oligopeptidase activity"/>
    <property type="evidence" value="ECO:0007669"/>
    <property type="project" value="TreeGrafter"/>
</dbReference>
<dbReference type="PRINTS" id="PR00862">
    <property type="entry name" value="PROLIGOPTASE"/>
</dbReference>
<evidence type="ECO:0000256" key="6">
    <source>
        <dbReference type="ARBA" id="ARBA00022801"/>
    </source>
</evidence>
<evidence type="ECO:0000256" key="3">
    <source>
        <dbReference type="ARBA" id="ARBA00022670"/>
    </source>
</evidence>
<dbReference type="EMBL" id="CP029463">
    <property type="protein sequence ID" value="AWM13779.1"/>
    <property type="molecule type" value="Genomic_DNA"/>
</dbReference>
<evidence type="ECO:0000256" key="5">
    <source>
        <dbReference type="ARBA" id="ARBA00022764"/>
    </source>
</evidence>
<evidence type="ECO:0000256" key="4">
    <source>
        <dbReference type="ARBA" id="ARBA00022729"/>
    </source>
</evidence>
<dbReference type="KEGG" id="fse:DI487_07830"/>
<evidence type="ECO:0000256" key="1">
    <source>
        <dbReference type="ARBA" id="ARBA00004418"/>
    </source>
</evidence>
<sequence>MRLLPLFSFFLLISFISRSQTSQKAPGEFSRFDYRYIDQYVWLEKNNDPEVKEWINQQNEKTQEVLEKAVKDNNFLFKIKDYQSLSTNTLPSKRGKYFYSNYRLDKDKPGVLHYRENLDDMPKELVDPYSVYKDNSVFISNYSPSKNSKYLAYQVSVDGSDRHEIRFVNIPKQEYLEDVLKDVKFSNLTWNFDEGIFYKKNANINKVAKDSTFQLFFHRIGEKQDQDQLILDTTDKESTFDYTRKGSKLFIIETNKEESLKNYYYINLSNSTDFTLVPFLKEDSNNFEFVNFKNDSIYYINNKYPWGSLSKFSIRNPSVQTTVIPQYYNHLLLDSYFTKDYIICKYKHEGNYYINVNDYNGKLIRKFEAPYSMNLNIRFFDSKTNELYVTFYSYTISYLNYKLNIDTGKSNVYYNSYIRPKPTLFPFDYFETKNITYKSRDNKNIPITIIYKKGIELNGQNPTLLEAYGGFGIISSPKYDVGLLHFLEKGGVYAYAEIRGGGDKGISWHKNGRKDKKMNTFNDFIDAAEFLISSGYTSSEKLAISGTSHGGLVVGVALTQRPELFKVAVPKVGAYDMLRFDEYTIGVRHLDEFGDPNVKEDFDYLKAYSPLHNIKDDVNYPITLIITSENDDRVPPIHSYKFAAKLQERQAQKNPVYLMVKEKAGHYGKIANYTDRVKQEAEFYSFIWETLTK</sequence>
<dbReference type="PROSITE" id="PS00708">
    <property type="entry name" value="PRO_ENDOPEP_SER"/>
    <property type="match status" value="1"/>
</dbReference>
<comment type="subcellular location">
    <subcellularLocation>
        <location evidence="1">Periplasm</location>
    </subcellularLocation>
</comment>
<dbReference type="InterPro" id="IPR051167">
    <property type="entry name" value="Prolyl_oligopep/macrocyclase"/>
</dbReference>
<keyword evidence="13" id="KW-1185">Reference proteome</keyword>
<evidence type="ECO:0000259" key="11">
    <source>
        <dbReference type="Pfam" id="PF02897"/>
    </source>
</evidence>
<dbReference type="Pfam" id="PF00326">
    <property type="entry name" value="Peptidase_S9"/>
    <property type="match status" value="1"/>
</dbReference>
<accession>A0A2U8QUM0</accession>
<evidence type="ECO:0000256" key="2">
    <source>
        <dbReference type="ARBA" id="ARBA00005228"/>
    </source>
</evidence>
<dbReference type="InterPro" id="IPR001375">
    <property type="entry name" value="Peptidase_S9_cat"/>
</dbReference>
<dbReference type="InterPro" id="IPR029058">
    <property type="entry name" value="AB_hydrolase_fold"/>
</dbReference>
<dbReference type="AlphaFoldDB" id="A0A2U8QUM0"/>
<dbReference type="RefSeq" id="WP_109569146.1">
    <property type="nucleotide sequence ID" value="NZ_CP029463.1"/>
</dbReference>
<reference evidence="12 13" key="1">
    <citation type="submission" date="2018-05" db="EMBL/GenBank/DDBJ databases">
        <title>Flavobacterium sp. MEBiC07310.</title>
        <authorList>
            <person name="Baek K."/>
        </authorList>
    </citation>
    <scope>NUCLEOTIDE SEQUENCE [LARGE SCALE GENOMIC DNA]</scope>
    <source>
        <strain evidence="12 13">MEBiC07310</strain>
    </source>
</reference>
<evidence type="ECO:0000256" key="7">
    <source>
        <dbReference type="ARBA" id="ARBA00022825"/>
    </source>
</evidence>
<comment type="similarity">
    <text evidence="2">Belongs to the peptidase S9A family.</text>
</comment>
<dbReference type="PANTHER" id="PTHR42881">
    <property type="entry name" value="PROLYL ENDOPEPTIDASE"/>
    <property type="match status" value="1"/>
</dbReference>
<dbReference type="InterPro" id="IPR023302">
    <property type="entry name" value="Pept_S9A_N"/>
</dbReference>
<keyword evidence="5" id="KW-0574">Periplasm</keyword>
<keyword evidence="3" id="KW-0645">Protease</keyword>
<evidence type="ECO:0000259" key="10">
    <source>
        <dbReference type="Pfam" id="PF00326"/>
    </source>
</evidence>
<dbReference type="Gene3D" id="2.130.10.120">
    <property type="entry name" value="Prolyl oligopeptidase, N-terminal domain"/>
    <property type="match status" value="1"/>
</dbReference>
<dbReference type="Proteomes" id="UP000245429">
    <property type="component" value="Chromosome"/>
</dbReference>
<keyword evidence="6" id="KW-0378">Hydrolase</keyword>
<dbReference type="GO" id="GO:0006508">
    <property type="term" value="P:proteolysis"/>
    <property type="evidence" value="ECO:0007669"/>
    <property type="project" value="UniProtKB-KW"/>
</dbReference>
<dbReference type="GO" id="GO:0004252">
    <property type="term" value="F:serine-type endopeptidase activity"/>
    <property type="evidence" value="ECO:0007669"/>
    <property type="project" value="InterPro"/>
</dbReference>
<keyword evidence="7" id="KW-0720">Serine protease</keyword>
<dbReference type="GO" id="GO:0042597">
    <property type="term" value="C:periplasmic space"/>
    <property type="evidence" value="ECO:0007669"/>
    <property type="project" value="UniProtKB-SubCell"/>
</dbReference>